<evidence type="ECO:0000313" key="2">
    <source>
        <dbReference type="Proteomes" id="UP001571980"/>
    </source>
</evidence>
<accession>A0ABV4T1W3</accession>
<keyword evidence="2" id="KW-1185">Reference proteome</keyword>
<gene>
    <name evidence="1" type="ORF">P8X34_00050</name>
</gene>
<proteinExistence type="predicted"/>
<name>A0ABV4T1W3_9EURY</name>
<dbReference type="RefSeq" id="WP_372822945.1">
    <property type="nucleotide sequence ID" value="NZ_JARRID010000003.1"/>
</dbReference>
<dbReference type="Proteomes" id="UP001571980">
    <property type="component" value="Unassembled WGS sequence"/>
</dbReference>
<dbReference type="Gene3D" id="3.40.50.300">
    <property type="entry name" value="P-loop containing nucleotide triphosphate hydrolases"/>
    <property type="match status" value="1"/>
</dbReference>
<dbReference type="InterPro" id="IPR027417">
    <property type="entry name" value="P-loop_NTPase"/>
</dbReference>
<dbReference type="EMBL" id="JARRIG010000001">
    <property type="protein sequence ID" value="MFA4803157.1"/>
    <property type="molecule type" value="Genomic_DNA"/>
</dbReference>
<sequence>MIAMETFKVVPSEGAVVSMIYDTYSSGWQLFFGAIAELLEQGKFVVLSNYNQPLRTLFKLASAVGIDIEEELENDNMAIIDVFGSKYETYFDIPNVYYLQGVVDVDTINPKILFIFERLQPKFRERGLVRAIYALEGATFMFGEEETLKLINADLAHKSKYHPDTIFMFLMNSDILSRRFIAWVSGVSDYVIVTKSKLEPDGIIERLYVVRSPDEGFKPLAFKLHVADELTKERIKIEKLF</sequence>
<comment type="caution">
    <text evidence="1">The sequence shown here is derived from an EMBL/GenBank/DDBJ whole genome shotgun (WGS) entry which is preliminary data.</text>
</comment>
<evidence type="ECO:0008006" key="3">
    <source>
        <dbReference type="Google" id="ProtNLM"/>
    </source>
</evidence>
<evidence type="ECO:0000313" key="1">
    <source>
        <dbReference type="EMBL" id="MFA4803157.1"/>
    </source>
</evidence>
<reference evidence="1 2" key="1">
    <citation type="submission" date="2023-03" db="EMBL/GenBank/DDBJ databases">
        <title>Speciation in Pyrococcus: adaptation to high temperature as a mechanism.</title>
        <authorList>
            <person name="Gu J."/>
        </authorList>
    </citation>
    <scope>NUCLEOTIDE SEQUENCE [LARGE SCALE GENOMIC DNA]</scope>
    <source>
        <strain evidence="1 2">LMOA34</strain>
    </source>
</reference>
<organism evidence="1 2">
    <name type="scientific">Pyrococcus kukulkanii</name>
    <dbReference type="NCBI Taxonomy" id="1609559"/>
    <lineage>
        <taxon>Archaea</taxon>
        <taxon>Methanobacteriati</taxon>
        <taxon>Methanobacteriota</taxon>
        <taxon>Thermococci</taxon>
        <taxon>Thermococcales</taxon>
        <taxon>Thermococcaceae</taxon>
        <taxon>Pyrococcus</taxon>
    </lineage>
</organism>
<protein>
    <recommendedName>
        <fullName evidence="3">KaiC-like domain-containing protein</fullName>
    </recommendedName>
</protein>